<evidence type="ECO:0000313" key="5">
    <source>
        <dbReference type="Proteomes" id="UP000182692"/>
    </source>
</evidence>
<dbReference type="GO" id="GO:0016853">
    <property type="term" value="F:isomerase activity"/>
    <property type="evidence" value="ECO:0007669"/>
    <property type="project" value="UniProtKB-KW"/>
</dbReference>
<proteinExistence type="inferred from homology"/>
<dbReference type="GeneID" id="35872362"/>
<dbReference type="AlphaFoldDB" id="A0A1I5LRH5"/>
<dbReference type="PIRSF" id="PIRSF016184">
    <property type="entry name" value="PhzC_PhzF"/>
    <property type="match status" value="1"/>
</dbReference>
<dbReference type="PANTHER" id="PTHR13774">
    <property type="entry name" value="PHENAZINE BIOSYNTHESIS PROTEIN"/>
    <property type="match status" value="1"/>
</dbReference>
<dbReference type="OrthoDB" id="9788221at2"/>
<protein>
    <submittedName>
        <fullName evidence="4">Phenazine biosynthesis protein PhzF family</fullName>
    </submittedName>
</protein>
<comment type="similarity">
    <text evidence="1">Belongs to the PhzF family.</text>
</comment>
<sequence>MADVIEVYVVNAFVADNQGGNPAGVVLNAQSLDAAQMQTIAAELGHSETAFVLSSKKADFRVRFFTPTEEVDFCGHATVATFSTLFKTEKIAAGHYFQETKAGVLSIEIEPDGRVTMGQALPTFGAEFTPEEIAPLLGIHSEDILATGLPVQAVSTGMSDIIVPLIDEALLNKIKPDLDAIKAFNLASNTIAIHVFAITPTESDISARCRNFAPAVGIDEESATGSAAGALASYLHRYQGGKYRYLFEQGEILNKRSLLWAQVDGDEEIIENVTVGGFSDKPQRIPFRIEELA</sequence>
<keyword evidence="2" id="KW-0413">Isomerase</keyword>
<dbReference type="SUPFAM" id="SSF54506">
    <property type="entry name" value="Diaminopimelate epimerase-like"/>
    <property type="match status" value="1"/>
</dbReference>
<accession>A0A1I5LRH5</accession>
<dbReference type="Gene3D" id="3.10.310.10">
    <property type="entry name" value="Diaminopimelate Epimerase, Chain A, domain 1"/>
    <property type="match status" value="2"/>
</dbReference>
<dbReference type="STRING" id="1121869.SAMN03084138_01017"/>
<name>A0A1I5LRH5_9GAMM</name>
<feature type="active site" evidence="3">
    <location>
        <position position="48"/>
    </location>
</feature>
<dbReference type="RefSeq" id="WP_017012429.1">
    <property type="nucleotide sequence ID" value="NZ_FOWR01000006.1"/>
</dbReference>
<dbReference type="InterPro" id="IPR003719">
    <property type="entry name" value="Phenazine_PhzF-like"/>
</dbReference>
<dbReference type="Pfam" id="PF02567">
    <property type="entry name" value="PhzC-PhzF"/>
    <property type="match status" value="1"/>
</dbReference>
<evidence type="ECO:0000256" key="3">
    <source>
        <dbReference type="PIRSR" id="PIRSR016184-1"/>
    </source>
</evidence>
<dbReference type="GO" id="GO:0005737">
    <property type="term" value="C:cytoplasm"/>
    <property type="evidence" value="ECO:0007669"/>
    <property type="project" value="TreeGrafter"/>
</dbReference>
<dbReference type="NCBIfam" id="TIGR00654">
    <property type="entry name" value="PhzF_family"/>
    <property type="match status" value="1"/>
</dbReference>
<organism evidence="4 5">
    <name type="scientific">Enterovibrio norvegicus DSM 15893</name>
    <dbReference type="NCBI Taxonomy" id="1121869"/>
    <lineage>
        <taxon>Bacteria</taxon>
        <taxon>Pseudomonadati</taxon>
        <taxon>Pseudomonadota</taxon>
        <taxon>Gammaproteobacteria</taxon>
        <taxon>Vibrionales</taxon>
        <taxon>Vibrionaceae</taxon>
        <taxon>Enterovibrio</taxon>
    </lineage>
</organism>
<dbReference type="EMBL" id="FOWR01000006">
    <property type="protein sequence ID" value="SFO99416.1"/>
    <property type="molecule type" value="Genomic_DNA"/>
</dbReference>
<evidence type="ECO:0000313" key="4">
    <source>
        <dbReference type="EMBL" id="SFO99416.1"/>
    </source>
</evidence>
<dbReference type="PANTHER" id="PTHR13774:SF39">
    <property type="entry name" value="BIOSYNTHESIS PROTEIN, PUTATIVE-RELATED"/>
    <property type="match status" value="1"/>
</dbReference>
<dbReference type="Proteomes" id="UP000182692">
    <property type="component" value="Unassembled WGS sequence"/>
</dbReference>
<evidence type="ECO:0000256" key="1">
    <source>
        <dbReference type="ARBA" id="ARBA00008270"/>
    </source>
</evidence>
<gene>
    <name evidence="4" type="ORF">SAMN03084138_01017</name>
</gene>
<evidence type="ECO:0000256" key="2">
    <source>
        <dbReference type="ARBA" id="ARBA00023235"/>
    </source>
</evidence>
<reference evidence="4 5" key="1">
    <citation type="submission" date="2016-10" db="EMBL/GenBank/DDBJ databases">
        <authorList>
            <person name="de Groot N.N."/>
        </authorList>
    </citation>
    <scope>NUCLEOTIDE SEQUENCE [LARGE SCALE GENOMIC DNA]</scope>
    <source>
        <strain evidence="4 5">DSM 15893</strain>
    </source>
</reference>